<dbReference type="PANTHER" id="PTHR34153:SF2">
    <property type="entry name" value="SI:CH211-262H13.3-RELATED"/>
    <property type="match status" value="1"/>
</dbReference>
<dbReference type="GeneID" id="125775320"/>
<dbReference type="InterPro" id="IPR032071">
    <property type="entry name" value="DUF4806"/>
</dbReference>
<gene>
    <name evidence="3" type="primary">LOC125775320</name>
</gene>
<dbReference type="Proteomes" id="UP001652620">
    <property type="component" value="Chromosome 1"/>
</dbReference>
<feature type="domain" description="DUF4806" evidence="1">
    <location>
        <begin position="75"/>
        <end position="144"/>
    </location>
</feature>
<organism evidence="2 3">
    <name type="scientific">Bactrocera dorsalis</name>
    <name type="common">Oriental fruit fly</name>
    <name type="synonym">Dacus dorsalis</name>
    <dbReference type="NCBI Taxonomy" id="27457"/>
    <lineage>
        <taxon>Eukaryota</taxon>
        <taxon>Metazoa</taxon>
        <taxon>Ecdysozoa</taxon>
        <taxon>Arthropoda</taxon>
        <taxon>Hexapoda</taxon>
        <taxon>Insecta</taxon>
        <taxon>Pterygota</taxon>
        <taxon>Neoptera</taxon>
        <taxon>Endopterygota</taxon>
        <taxon>Diptera</taxon>
        <taxon>Brachycera</taxon>
        <taxon>Muscomorpha</taxon>
        <taxon>Tephritoidea</taxon>
        <taxon>Tephritidae</taxon>
        <taxon>Bactrocera</taxon>
        <taxon>Bactrocera</taxon>
    </lineage>
</organism>
<name>A0ABM3IYU2_BACDO</name>
<dbReference type="PANTHER" id="PTHR34153">
    <property type="entry name" value="SI:CH211-262H13.3-RELATED-RELATED"/>
    <property type="match status" value="1"/>
</dbReference>
<evidence type="ECO:0000259" key="1">
    <source>
        <dbReference type="Pfam" id="PF16064"/>
    </source>
</evidence>
<accession>A0ABM3IYU2</accession>
<proteinExistence type="predicted"/>
<reference evidence="3" key="2">
    <citation type="submission" date="2025-08" db="UniProtKB">
        <authorList>
            <consortium name="RefSeq"/>
        </authorList>
    </citation>
    <scope>IDENTIFICATION</scope>
    <source>
        <tissue evidence="3">Adult</tissue>
    </source>
</reference>
<protein>
    <submittedName>
        <fullName evidence="3">Uncharacterized protein LOC125775320 isoform X1</fullName>
    </submittedName>
</protein>
<dbReference type="Pfam" id="PF16064">
    <property type="entry name" value="DUF4806"/>
    <property type="match status" value="1"/>
</dbReference>
<keyword evidence="2" id="KW-1185">Reference proteome</keyword>
<evidence type="ECO:0000313" key="3">
    <source>
        <dbReference type="RefSeq" id="XP_049302158.1"/>
    </source>
</evidence>
<dbReference type="RefSeq" id="XP_049302158.1">
    <property type="nucleotide sequence ID" value="XM_049446201.1"/>
</dbReference>
<evidence type="ECO:0000313" key="2">
    <source>
        <dbReference type="Proteomes" id="UP001652620"/>
    </source>
</evidence>
<sequence length="202" mass="23317">MDFNSSFISIGCEQTTKSIVDFDDLSSKLDSLDKKVEDLLKEHHTTQKLLKRVLEEVKSTSHNATKKRNKILPQKPFAEAHDFATFEDKIQSSETKFNDLVAELQMIIASNSDKFVKMAWRKVFTDDVAQIYSWKGTKTKKPARALSVTTALRQAYHQKFPTAATDMEFERTTLNFFQHASNRLKKRIEYENKKNMSSVIVD</sequence>
<reference evidence="2" key="1">
    <citation type="submission" date="2025-05" db="UniProtKB">
        <authorList>
            <consortium name="RefSeq"/>
        </authorList>
    </citation>
    <scope>NUCLEOTIDE SEQUENCE [LARGE SCALE GENOMIC DNA]</scope>
</reference>